<gene>
    <name evidence="1" type="ORF">DWW14_13230</name>
</gene>
<dbReference type="EMBL" id="QRZC01000018">
    <property type="protein sequence ID" value="RGV40937.1"/>
    <property type="molecule type" value="Genomic_DNA"/>
</dbReference>
<name>A0A412XCL4_BACUN</name>
<proteinExistence type="predicted"/>
<organism evidence="1 2">
    <name type="scientific">Bacteroides uniformis</name>
    <dbReference type="NCBI Taxonomy" id="820"/>
    <lineage>
        <taxon>Bacteria</taxon>
        <taxon>Pseudomonadati</taxon>
        <taxon>Bacteroidota</taxon>
        <taxon>Bacteroidia</taxon>
        <taxon>Bacteroidales</taxon>
        <taxon>Bacteroidaceae</taxon>
        <taxon>Bacteroides</taxon>
    </lineage>
</organism>
<evidence type="ECO:0000313" key="1">
    <source>
        <dbReference type="EMBL" id="RGV40937.1"/>
    </source>
</evidence>
<dbReference type="AlphaFoldDB" id="A0A412XCL4"/>
<evidence type="ECO:0000313" key="2">
    <source>
        <dbReference type="Proteomes" id="UP000285343"/>
    </source>
</evidence>
<sequence>MTKEVLNQMCREYQQVLTMSEAEVFAMYEESKAECVASFEAEIDFWENYFGYKY</sequence>
<dbReference type="RefSeq" id="WP_117867256.1">
    <property type="nucleotide sequence ID" value="NZ_QRZC01000018.1"/>
</dbReference>
<dbReference type="Proteomes" id="UP000285343">
    <property type="component" value="Unassembled WGS sequence"/>
</dbReference>
<comment type="caution">
    <text evidence="1">The sequence shown here is derived from an EMBL/GenBank/DDBJ whole genome shotgun (WGS) entry which is preliminary data.</text>
</comment>
<protein>
    <submittedName>
        <fullName evidence="1">1-aminocyclopropane-1-carboxylate synthase</fullName>
    </submittedName>
</protein>
<accession>A0A412XCL4</accession>
<reference evidence="1 2" key="1">
    <citation type="submission" date="2018-08" db="EMBL/GenBank/DDBJ databases">
        <title>A genome reference for cultivated species of the human gut microbiota.</title>
        <authorList>
            <person name="Zou Y."/>
            <person name="Xue W."/>
            <person name="Luo G."/>
        </authorList>
    </citation>
    <scope>NUCLEOTIDE SEQUENCE [LARGE SCALE GENOMIC DNA]</scope>
    <source>
        <strain evidence="1 2">AF14-42</strain>
    </source>
</reference>